<keyword evidence="3" id="KW-0238">DNA-binding</keyword>
<evidence type="ECO:0000313" key="5">
    <source>
        <dbReference type="EMBL" id="VAW20298.1"/>
    </source>
</evidence>
<protein>
    <recommendedName>
        <fullName evidence="6">RNA polymerase sigma-70 region 2 domain-containing protein</fullName>
    </recommendedName>
</protein>
<dbReference type="AlphaFoldDB" id="A0A3B0TQR0"/>
<evidence type="ECO:0000256" key="1">
    <source>
        <dbReference type="ARBA" id="ARBA00023015"/>
    </source>
</evidence>
<dbReference type="InterPro" id="IPR039425">
    <property type="entry name" value="RNA_pol_sigma-70-like"/>
</dbReference>
<keyword evidence="4" id="KW-0804">Transcription</keyword>
<dbReference type="GO" id="GO:0016987">
    <property type="term" value="F:sigma factor activity"/>
    <property type="evidence" value="ECO:0007669"/>
    <property type="project" value="UniProtKB-KW"/>
</dbReference>
<dbReference type="EMBL" id="UOEP01000116">
    <property type="protein sequence ID" value="VAW20298.1"/>
    <property type="molecule type" value="Genomic_DNA"/>
</dbReference>
<dbReference type="PANTHER" id="PTHR43133">
    <property type="entry name" value="RNA POLYMERASE ECF-TYPE SIGMA FACTO"/>
    <property type="match status" value="1"/>
</dbReference>
<evidence type="ECO:0000256" key="2">
    <source>
        <dbReference type="ARBA" id="ARBA00023082"/>
    </source>
</evidence>
<dbReference type="PANTHER" id="PTHR43133:SF8">
    <property type="entry name" value="RNA POLYMERASE SIGMA FACTOR HI_1459-RELATED"/>
    <property type="match status" value="1"/>
</dbReference>
<sequence>MKSYSDQQIQRGILKNDNLVLQYIYKQFFYKVNSFIRNNSGVEDDAGDIFQEAIIVIFRKLKEDDSIFDNRSFQTYLFTVCRYLWLKQLESRRIEKEKIKDTLPFREDIYDNSMAELASKNERYGLYQKHFKNLSTDCQKIMQMFFEKIPLRQIAQIMGYKSEKYAKKRKYKCKEILINRIKQDADYKKILEDDT</sequence>
<dbReference type="InterPro" id="IPR014284">
    <property type="entry name" value="RNA_pol_sigma-70_dom"/>
</dbReference>
<keyword evidence="1" id="KW-0805">Transcription regulation</keyword>
<gene>
    <name evidence="5" type="ORF">MNBD_BACTEROID01-1185</name>
</gene>
<dbReference type="GO" id="GO:0003677">
    <property type="term" value="F:DNA binding"/>
    <property type="evidence" value="ECO:0007669"/>
    <property type="project" value="UniProtKB-KW"/>
</dbReference>
<dbReference type="InterPro" id="IPR013325">
    <property type="entry name" value="RNA_pol_sigma_r2"/>
</dbReference>
<organism evidence="5">
    <name type="scientific">hydrothermal vent metagenome</name>
    <dbReference type="NCBI Taxonomy" id="652676"/>
    <lineage>
        <taxon>unclassified sequences</taxon>
        <taxon>metagenomes</taxon>
        <taxon>ecological metagenomes</taxon>
    </lineage>
</organism>
<evidence type="ECO:0000256" key="3">
    <source>
        <dbReference type="ARBA" id="ARBA00023125"/>
    </source>
</evidence>
<evidence type="ECO:0008006" key="6">
    <source>
        <dbReference type="Google" id="ProtNLM"/>
    </source>
</evidence>
<dbReference type="Gene3D" id="1.10.1740.10">
    <property type="match status" value="1"/>
</dbReference>
<dbReference type="GO" id="GO:0006352">
    <property type="term" value="P:DNA-templated transcription initiation"/>
    <property type="evidence" value="ECO:0007669"/>
    <property type="project" value="InterPro"/>
</dbReference>
<dbReference type="SUPFAM" id="SSF88946">
    <property type="entry name" value="Sigma2 domain of RNA polymerase sigma factors"/>
    <property type="match status" value="1"/>
</dbReference>
<evidence type="ECO:0000256" key="4">
    <source>
        <dbReference type="ARBA" id="ARBA00023163"/>
    </source>
</evidence>
<proteinExistence type="predicted"/>
<reference evidence="5" key="1">
    <citation type="submission" date="2018-06" db="EMBL/GenBank/DDBJ databases">
        <authorList>
            <person name="Zhirakovskaya E."/>
        </authorList>
    </citation>
    <scope>NUCLEOTIDE SEQUENCE</scope>
</reference>
<name>A0A3B0TQR0_9ZZZZ</name>
<keyword evidence="2" id="KW-0731">Sigma factor</keyword>
<accession>A0A3B0TQR0</accession>
<dbReference type="NCBIfam" id="TIGR02937">
    <property type="entry name" value="sigma70-ECF"/>
    <property type="match status" value="1"/>
</dbReference>